<evidence type="ECO:0000256" key="2">
    <source>
        <dbReference type="SAM" id="Phobius"/>
    </source>
</evidence>
<feature type="transmembrane region" description="Helical" evidence="2">
    <location>
        <begin position="16"/>
        <end position="41"/>
    </location>
</feature>
<comment type="caution">
    <text evidence="3">The sequence shown here is derived from an EMBL/GenBank/DDBJ whole genome shotgun (WGS) entry which is preliminary data.</text>
</comment>
<keyword evidence="2" id="KW-0812">Transmembrane</keyword>
<protein>
    <submittedName>
        <fullName evidence="3">Uncharacterized protein</fullName>
    </submittedName>
</protein>
<evidence type="ECO:0000313" key="3">
    <source>
        <dbReference type="EMBL" id="ETO15016.1"/>
    </source>
</evidence>
<keyword evidence="4" id="KW-1185">Reference proteome</keyword>
<feature type="compositionally biased region" description="Acidic residues" evidence="1">
    <location>
        <begin position="128"/>
        <end position="142"/>
    </location>
</feature>
<organism evidence="3 4">
    <name type="scientific">Reticulomyxa filosa</name>
    <dbReference type="NCBI Taxonomy" id="46433"/>
    <lineage>
        <taxon>Eukaryota</taxon>
        <taxon>Sar</taxon>
        <taxon>Rhizaria</taxon>
        <taxon>Retaria</taxon>
        <taxon>Foraminifera</taxon>
        <taxon>Monothalamids</taxon>
        <taxon>Reticulomyxidae</taxon>
        <taxon>Reticulomyxa</taxon>
    </lineage>
</organism>
<accession>X6MMY2</accession>
<sequence>MAILIYHSYLMKKYTWFVWLVIWGQIAVNVAFLVTEMWWWGYKIYCYWKNKDPEDLKRYWKDIANQWDTNNPVTVKERQNKGYRFLKQIESLSDKSGESGLKKRKNAKKNKNNEEVKSLKEESKEKVPDDDEFDDVELEPPQ</sequence>
<feature type="compositionally biased region" description="Basic and acidic residues" evidence="1">
    <location>
        <begin position="111"/>
        <end position="127"/>
    </location>
</feature>
<feature type="region of interest" description="Disordered" evidence="1">
    <location>
        <begin position="94"/>
        <end position="142"/>
    </location>
</feature>
<dbReference type="Proteomes" id="UP000023152">
    <property type="component" value="Unassembled WGS sequence"/>
</dbReference>
<dbReference type="EMBL" id="ASPP01019555">
    <property type="protein sequence ID" value="ETO15016.1"/>
    <property type="molecule type" value="Genomic_DNA"/>
</dbReference>
<dbReference type="AlphaFoldDB" id="X6MMY2"/>
<keyword evidence="2" id="KW-0472">Membrane</keyword>
<evidence type="ECO:0000313" key="4">
    <source>
        <dbReference type="Proteomes" id="UP000023152"/>
    </source>
</evidence>
<gene>
    <name evidence="3" type="ORF">RFI_22351</name>
</gene>
<reference evidence="3 4" key="1">
    <citation type="journal article" date="2013" name="Curr. Biol.">
        <title>The Genome of the Foraminiferan Reticulomyxa filosa.</title>
        <authorList>
            <person name="Glockner G."/>
            <person name="Hulsmann N."/>
            <person name="Schleicher M."/>
            <person name="Noegel A.A."/>
            <person name="Eichinger L."/>
            <person name="Gallinger C."/>
            <person name="Pawlowski J."/>
            <person name="Sierra R."/>
            <person name="Euteneuer U."/>
            <person name="Pillet L."/>
            <person name="Moustafa A."/>
            <person name="Platzer M."/>
            <person name="Groth M."/>
            <person name="Szafranski K."/>
            <person name="Schliwa M."/>
        </authorList>
    </citation>
    <scope>NUCLEOTIDE SEQUENCE [LARGE SCALE GENOMIC DNA]</scope>
</reference>
<name>X6MMY2_RETFI</name>
<proteinExistence type="predicted"/>
<evidence type="ECO:0000256" key="1">
    <source>
        <dbReference type="SAM" id="MobiDB-lite"/>
    </source>
</evidence>
<keyword evidence="2" id="KW-1133">Transmembrane helix</keyword>